<sequence>MVELVAVVGKAKVGQKGTKKQKDQFPTSHTRAKQWKPGETKLPKIINKKKCLDQDKKLRSSTSFISSFSFVLVLFCWMEWNEPMHPCVSPYPLKSTIWVQLKLESQDPSRTKQEMQRAAQMIPCLKNGSQELLKQGFISLQEL</sequence>
<organism evidence="2 3">
    <name type="scientific">Lactuca sativa</name>
    <name type="common">Garden lettuce</name>
    <dbReference type="NCBI Taxonomy" id="4236"/>
    <lineage>
        <taxon>Eukaryota</taxon>
        <taxon>Viridiplantae</taxon>
        <taxon>Streptophyta</taxon>
        <taxon>Embryophyta</taxon>
        <taxon>Tracheophyta</taxon>
        <taxon>Spermatophyta</taxon>
        <taxon>Magnoliopsida</taxon>
        <taxon>eudicotyledons</taxon>
        <taxon>Gunneridae</taxon>
        <taxon>Pentapetalae</taxon>
        <taxon>asterids</taxon>
        <taxon>campanulids</taxon>
        <taxon>Asterales</taxon>
        <taxon>Asteraceae</taxon>
        <taxon>Cichorioideae</taxon>
        <taxon>Cichorieae</taxon>
        <taxon>Lactucinae</taxon>
        <taxon>Lactuca</taxon>
    </lineage>
</organism>
<reference evidence="2 3" key="1">
    <citation type="journal article" date="2017" name="Nat. Commun.">
        <title>Genome assembly with in vitro proximity ligation data and whole-genome triplication in lettuce.</title>
        <authorList>
            <person name="Reyes-Chin-Wo S."/>
            <person name="Wang Z."/>
            <person name="Yang X."/>
            <person name="Kozik A."/>
            <person name="Arikit S."/>
            <person name="Song C."/>
            <person name="Xia L."/>
            <person name="Froenicke L."/>
            <person name="Lavelle D.O."/>
            <person name="Truco M.J."/>
            <person name="Xia R."/>
            <person name="Zhu S."/>
            <person name="Xu C."/>
            <person name="Xu H."/>
            <person name="Xu X."/>
            <person name="Cox K."/>
            <person name="Korf I."/>
            <person name="Meyers B.C."/>
            <person name="Michelmore R.W."/>
        </authorList>
    </citation>
    <scope>NUCLEOTIDE SEQUENCE [LARGE SCALE GENOMIC DNA]</scope>
    <source>
        <strain evidence="3">cv. Salinas</strain>
        <tissue evidence="2">Seedlings</tissue>
    </source>
</reference>
<protein>
    <submittedName>
        <fullName evidence="2">Uncharacterized protein</fullName>
    </submittedName>
</protein>
<dbReference type="EMBL" id="NBSK02000003">
    <property type="protein sequence ID" value="KAJ0216454.1"/>
    <property type="molecule type" value="Genomic_DNA"/>
</dbReference>
<name>A0A9R1XNT2_LACSA</name>
<comment type="caution">
    <text evidence="2">The sequence shown here is derived from an EMBL/GenBank/DDBJ whole genome shotgun (WGS) entry which is preliminary data.</text>
</comment>
<dbReference type="Proteomes" id="UP000235145">
    <property type="component" value="Unassembled WGS sequence"/>
</dbReference>
<keyword evidence="3" id="KW-1185">Reference proteome</keyword>
<evidence type="ECO:0000313" key="3">
    <source>
        <dbReference type="Proteomes" id="UP000235145"/>
    </source>
</evidence>
<proteinExistence type="predicted"/>
<accession>A0A9R1XNT2</accession>
<gene>
    <name evidence="2" type="ORF">LSAT_V11C300155340</name>
</gene>
<dbReference type="AlphaFoldDB" id="A0A9R1XNT2"/>
<feature type="region of interest" description="Disordered" evidence="1">
    <location>
        <begin position="15"/>
        <end position="37"/>
    </location>
</feature>
<evidence type="ECO:0000256" key="1">
    <source>
        <dbReference type="SAM" id="MobiDB-lite"/>
    </source>
</evidence>
<evidence type="ECO:0000313" key="2">
    <source>
        <dbReference type="EMBL" id="KAJ0216454.1"/>
    </source>
</evidence>